<organism evidence="6 7">
    <name type="scientific">Sinanodonta woodiana</name>
    <name type="common">Chinese pond mussel</name>
    <name type="synonym">Anodonta woodiana</name>
    <dbReference type="NCBI Taxonomy" id="1069815"/>
    <lineage>
        <taxon>Eukaryota</taxon>
        <taxon>Metazoa</taxon>
        <taxon>Spiralia</taxon>
        <taxon>Lophotrochozoa</taxon>
        <taxon>Mollusca</taxon>
        <taxon>Bivalvia</taxon>
        <taxon>Autobranchia</taxon>
        <taxon>Heteroconchia</taxon>
        <taxon>Palaeoheterodonta</taxon>
        <taxon>Unionida</taxon>
        <taxon>Unionoidea</taxon>
        <taxon>Unionidae</taxon>
        <taxon>Unioninae</taxon>
        <taxon>Sinanodonta</taxon>
    </lineage>
</organism>
<reference evidence="6 7" key="1">
    <citation type="submission" date="2024-11" db="EMBL/GenBank/DDBJ databases">
        <title>Chromosome-level genome assembly of the freshwater bivalve Anodonta woodiana.</title>
        <authorList>
            <person name="Chen X."/>
        </authorList>
    </citation>
    <scope>NUCLEOTIDE SEQUENCE [LARGE SCALE GENOMIC DNA]</scope>
    <source>
        <strain evidence="6">MN2024</strain>
        <tissue evidence="6">Gills</tissue>
    </source>
</reference>
<evidence type="ECO:0000256" key="1">
    <source>
        <dbReference type="ARBA" id="ARBA00004613"/>
    </source>
</evidence>
<evidence type="ECO:0000256" key="3">
    <source>
        <dbReference type="PIRSR" id="PIRSR601820-1"/>
    </source>
</evidence>
<dbReference type="InterPro" id="IPR001820">
    <property type="entry name" value="TIMP"/>
</dbReference>
<evidence type="ECO:0000256" key="5">
    <source>
        <dbReference type="SAM" id="SignalP"/>
    </source>
</evidence>
<accession>A0ABD3X463</accession>
<keyword evidence="7" id="KW-1185">Reference proteome</keyword>
<keyword evidence="5" id="KW-0732">Signal</keyword>
<feature type="disulfide bond" evidence="4">
    <location>
        <begin position="25"/>
        <end position="106"/>
    </location>
</feature>
<keyword evidence="3" id="KW-0479">Metal-binding</keyword>
<sequence>MMKWRILFVQSILILLGISQVTNACNCDPIGWEEVLCPEQGKTVVRAIAISVERLDDEENVVDAEESAPKARYQMQLERTLTTGSTPLNENNGIFTMMFPLADYLCGLPLTLNIEYVFVGTVYQNGILNSNKCQLMVPMDDDDDDILSLLNGDSTSDCTAL</sequence>
<comment type="caution">
    <text evidence="6">The sequence shown here is derived from an EMBL/GenBank/DDBJ whole genome shotgun (WGS) entry which is preliminary data.</text>
</comment>
<dbReference type="Gene3D" id="2.40.50.120">
    <property type="match status" value="1"/>
</dbReference>
<feature type="binding site" evidence="3">
    <location>
        <position position="25"/>
    </location>
    <ligand>
        <name>Zn(2+)</name>
        <dbReference type="ChEBI" id="CHEBI:29105"/>
        <note>ligand shared with metalloproteinase partner</note>
    </ligand>
</feature>
<keyword evidence="4" id="KW-1015">Disulfide bond</keyword>
<dbReference type="InterPro" id="IPR008993">
    <property type="entry name" value="TIMP-like_OB-fold"/>
</dbReference>
<comment type="subcellular location">
    <subcellularLocation>
        <location evidence="1">Secreted</location>
    </subcellularLocation>
</comment>
<dbReference type="AlphaFoldDB" id="A0ABD3X463"/>
<evidence type="ECO:0000256" key="2">
    <source>
        <dbReference type="ARBA" id="ARBA00022525"/>
    </source>
</evidence>
<dbReference type="Proteomes" id="UP001634394">
    <property type="component" value="Unassembled WGS sequence"/>
</dbReference>
<proteinExistence type="predicted"/>
<dbReference type="EMBL" id="JBJQND010000004">
    <property type="protein sequence ID" value="KAL3880500.1"/>
    <property type="molecule type" value="Genomic_DNA"/>
</dbReference>
<evidence type="ECO:0000256" key="4">
    <source>
        <dbReference type="PIRSR" id="PIRSR601820-3"/>
    </source>
</evidence>
<keyword evidence="2" id="KW-0964">Secreted</keyword>
<keyword evidence="3" id="KW-0862">Zinc</keyword>
<gene>
    <name evidence="6" type="ORF">ACJMK2_032734</name>
</gene>
<evidence type="ECO:0000313" key="7">
    <source>
        <dbReference type="Proteomes" id="UP001634394"/>
    </source>
</evidence>
<dbReference type="GO" id="GO:0005576">
    <property type="term" value="C:extracellular region"/>
    <property type="evidence" value="ECO:0007669"/>
    <property type="project" value="UniProtKB-SubCell"/>
</dbReference>
<dbReference type="SUPFAM" id="SSF50242">
    <property type="entry name" value="TIMP-like"/>
    <property type="match status" value="1"/>
</dbReference>
<evidence type="ECO:0000313" key="6">
    <source>
        <dbReference type="EMBL" id="KAL3880500.1"/>
    </source>
</evidence>
<feature type="signal peptide" evidence="5">
    <location>
        <begin position="1"/>
        <end position="24"/>
    </location>
</feature>
<feature type="disulfide bond" evidence="4">
    <location>
        <begin position="27"/>
        <end position="133"/>
    </location>
</feature>
<protein>
    <submittedName>
        <fullName evidence="6">Uncharacterized protein</fullName>
    </submittedName>
</protein>
<dbReference type="Pfam" id="PF00965">
    <property type="entry name" value="TIMP"/>
    <property type="match status" value="1"/>
</dbReference>
<name>A0ABD3X463_SINWO</name>
<feature type="chain" id="PRO_5044884363" evidence="5">
    <location>
        <begin position="25"/>
        <end position="161"/>
    </location>
</feature>